<dbReference type="SUPFAM" id="SSF56300">
    <property type="entry name" value="Metallo-dependent phosphatases"/>
    <property type="match status" value="1"/>
</dbReference>
<dbReference type="Gene3D" id="3.60.21.10">
    <property type="match status" value="1"/>
</dbReference>
<sequence>MAVLEAKNEADLDFIRRLPLTIRLPDHDNLLLVHAGLVPGRPLCEQSALDMVLLRNLVKTDVGNYEARHDAGAGEPLPCCT</sequence>
<accession>A0A812J8C3</accession>
<name>A0A812J8C3_SYMPI</name>
<keyword evidence="2" id="KW-1185">Reference proteome</keyword>
<organism evidence="1 2">
    <name type="scientific">Symbiodinium pilosum</name>
    <name type="common">Dinoflagellate</name>
    <dbReference type="NCBI Taxonomy" id="2952"/>
    <lineage>
        <taxon>Eukaryota</taxon>
        <taxon>Sar</taxon>
        <taxon>Alveolata</taxon>
        <taxon>Dinophyceae</taxon>
        <taxon>Suessiales</taxon>
        <taxon>Symbiodiniaceae</taxon>
        <taxon>Symbiodinium</taxon>
    </lineage>
</organism>
<dbReference type="InterPro" id="IPR029052">
    <property type="entry name" value="Metallo-depent_PP-like"/>
</dbReference>
<protein>
    <submittedName>
        <fullName evidence="1">PrpE protein</fullName>
    </submittedName>
</protein>
<dbReference type="OrthoDB" id="419178at2759"/>
<dbReference type="AlphaFoldDB" id="A0A812J8C3"/>
<reference evidence="1" key="1">
    <citation type="submission" date="2021-02" db="EMBL/GenBank/DDBJ databases">
        <authorList>
            <person name="Dougan E. K."/>
            <person name="Rhodes N."/>
            <person name="Thang M."/>
            <person name="Chan C."/>
        </authorList>
    </citation>
    <scope>NUCLEOTIDE SEQUENCE</scope>
</reference>
<gene>
    <name evidence="1" type="primary">prpE</name>
    <name evidence="1" type="ORF">SPIL2461_LOCUS1783</name>
</gene>
<evidence type="ECO:0000313" key="2">
    <source>
        <dbReference type="Proteomes" id="UP000649617"/>
    </source>
</evidence>
<dbReference type="Proteomes" id="UP000649617">
    <property type="component" value="Unassembled WGS sequence"/>
</dbReference>
<proteinExistence type="predicted"/>
<comment type="caution">
    <text evidence="1">The sequence shown here is derived from an EMBL/GenBank/DDBJ whole genome shotgun (WGS) entry which is preliminary data.</text>
</comment>
<evidence type="ECO:0000313" key="1">
    <source>
        <dbReference type="EMBL" id="CAE7200398.1"/>
    </source>
</evidence>
<dbReference type="EMBL" id="CAJNIZ010001825">
    <property type="protein sequence ID" value="CAE7200398.1"/>
    <property type="molecule type" value="Genomic_DNA"/>
</dbReference>